<evidence type="ECO:0000256" key="1">
    <source>
        <dbReference type="SAM" id="MobiDB-lite"/>
    </source>
</evidence>
<feature type="region of interest" description="Disordered" evidence="1">
    <location>
        <begin position="75"/>
        <end position="112"/>
    </location>
</feature>
<feature type="compositionally biased region" description="Polar residues" evidence="1">
    <location>
        <begin position="145"/>
        <end position="167"/>
    </location>
</feature>
<protein>
    <submittedName>
        <fullName evidence="2">AgmX/PglI C-terminal domain-containing protein</fullName>
    </submittedName>
</protein>
<comment type="caution">
    <text evidence="2">The sequence shown here is derived from an EMBL/GenBank/DDBJ whole genome shotgun (WGS) entry which is preliminary data.</text>
</comment>
<reference evidence="3" key="1">
    <citation type="journal article" date="2019" name="Int. J. Syst. Evol. Microbiol.">
        <title>The Global Catalogue of Microorganisms (GCM) 10K type strain sequencing project: providing services to taxonomists for standard genome sequencing and annotation.</title>
        <authorList>
            <consortium name="The Broad Institute Genomics Platform"/>
            <consortium name="The Broad Institute Genome Sequencing Center for Infectious Disease"/>
            <person name="Wu L."/>
            <person name="Ma J."/>
        </authorList>
    </citation>
    <scope>NUCLEOTIDE SEQUENCE [LARGE SCALE GENOMIC DNA]</scope>
    <source>
        <strain evidence="3">KCTC 42424</strain>
    </source>
</reference>
<dbReference type="Proteomes" id="UP001595722">
    <property type="component" value="Unassembled WGS sequence"/>
</dbReference>
<dbReference type="RefSeq" id="WP_376864845.1">
    <property type="nucleotide sequence ID" value="NZ_JBHRYB010000003.1"/>
</dbReference>
<keyword evidence="3" id="KW-1185">Reference proteome</keyword>
<name>A0ABV7VRN8_9GAMM</name>
<accession>A0ABV7VRN8</accession>
<dbReference type="NCBIfam" id="NF033768">
    <property type="entry name" value="myxo_SS_tail"/>
    <property type="match status" value="1"/>
</dbReference>
<evidence type="ECO:0000313" key="2">
    <source>
        <dbReference type="EMBL" id="MFC3679186.1"/>
    </source>
</evidence>
<organism evidence="2 3">
    <name type="scientific">Bacterioplanoides pacificum</name>
    <dbReference type="NCBI Taxonomy" id="1171596"/>
    <lineage>
        <taxon>Bacteria</taxon>
        <taxon>Pseudomonadati</taxon>
        <taxon>Pseudomonadota</taxon>
        <taxon>Gammaproteobacteria</taxon>
        <taxon>Oceanospirillales</taxon>
        <taxon>Oceanospirillaceae</taxon>
        <taxon>Bacterioplanoides</taxon>
    </lineage>
</organism>
<sequence length="304" mass="33699">MSEIAHNPVDHLALEVLLPWHEDQAQKERFKKLAQRIVIPFMAFLLVMPLLPDLSPEKEVEKKVITKLMLDKPEPELVEQTPPEVAKPEPVKPKPKPSQKTQQPGAPKAKTDLQALSQQLSALRTSANSVKRTRKNVLVAKSGKVQKSTRSLLGQKNATSTSAGLASSDVTVNSHGVQLAGHESGAVESPVMPVELPSEDEYLDPQQESRRDMQSIRRTLERHKGAVYALYTKALRSEPELNGRFIFEFTILPSGVVSGLKIQSSELGNAALEQKMLDKIRQIRFGEQDVIATAVQYTFTFVPS</sequence>
<proteinExistence type="predicted"/>
<dbReference type="InterPro" id="IPR049806">
    <property type="entry name" value="MasK-like_C"/>
</dbReference>
<gene>
    <name evidence="2" type="ORF">ACFOMG_03565</name>
</gene>
<feature type="region of interest" description="Disordered" evidence="1">
    <location>
        <begin position="141"/>
        <end position="167"/>
    </location>
</feature>
<evidence type="ECO:0000313" key="3">
    <source>
        <dbReference type="Proteomes" id="UP001595722"/>
    </source>
</evidence>
<dbReference type="EMBL" id="JBHRYB010000003">
    <property type="protein sequence ID" value="MFC3679186.1"/>
    <property type="molecule type" value="Genomic_DNA"/>
</dbReference>